<dbReference type="InterPro" id="IPR009936">
    <property type="entry name" value="DUF1468"/>
</dbReference>
<accession>A0A927FVM0</accession>
<organism evidence="3 4">
    <name type="scientific">Devosia oryzisoli</name>
    <dbReference type="NCBI Taxonomy" id="2774138"/>
    <lineage>
        <taxon>Bacteria</taxon>
        <taxon>Pseudomonadati</taxon>
        <taxon>Pseudomonadota</taxon>
        <taxon>Alphaproteobacteria</taxon>
        <taxon>Hyphomicrobiales</taxon>
        <taxon>Devosiaceae</taxon>
        <taxon>Devosia</taxon>
    </lineage>
</organism>
<evidence type="ECO:0000256" key="1">
    <source>
        <dbReference type="SAM" id="Phobius"/>
    </source>
</evidence>
<evidence type="ECO:0000259" key="2">
    <source>
        <dbReference type="Pfam" id="PF07331"/>
    </source>
</evidence>
<proteinExistence type="predicted"/>
<dbReference type="Proteomes" id="UP000654108">
    <property type="component" value="Unassembled WGS sequence"/>
</dbReference>
<keyword evidence="1" id="KW-0812">Transmembrane</keyword>
<reference evidence="3" key="1">
    <citation type="submission" date="2020-09" db="EMBL/GenBank/DDBJ databases">
        <title>Genome seq and assembly of Devosia sp.</title>
        <authorList>
            <person name="Chhetri G."/>
        </authorList>
    </citation>
    <scope>NUCLEOTIDE SEQUENCE</scope>
    <source>
        <strain evidence="3">PTR5</strain>
    </source>
</reference>
<feature type="transmembrane region" description="Helical" evidence="1">
    <location>
        <begin position="41"/>
        <end position="62"/>
    </location>
</feature>
<feature type="transmembrane region" description="Helical" evidence="1">
    <location>
        <begin position="83"/>
        <end position="111"/>
    </location>
</feature>
<dbReference type="AlphaFoldDB" id="A0A927FVM0"/>
<gene>
    <name evidence="3" type="ORF">IC608_11770</name>
</gene>
<evidence type="ECO:0000313" key="4">
    <source>
        <dbReference type="Proteomes" id="UP000654108"/>
    </source>
</evidence>
<feature type="domain" description="DUF1468" evidence="2">
    <location>
        <begin position="16"/>
        <end position="148"/>
    </location>
</feature>
<keyword evidence="1" id="KW-1133">Transmembrane helix</keyword>
<sequence length="160" mass="17439">MVVKRIHMEVLVTGLTALAGVVVAGGSLELGVGWTGSGPEAGYFPFYVGLLLALAGTANAVWTMVIHRGESEVFIEFEQAKRLLTFFLPMAAFVIVTIVLGLYVGAALYLFYVAWRQGRYNPFWAAGLGIAFSVGLFVVFDILFRVPLLKGPLEAFLKIY</sequence>
<evidence type="ECO:0000313" key="3">
    <source>
        <dbReference type="EMBL" id="MBD8066147.1"/>
    </source>
</evidence>
<protein>
    <submittedName>
        <fullName evidence="3">Tripartite tricarboxylate transporter TctB family protein</fullName>
    </submittedName>
</protein>
<dbReference type="RefSeq" id="WP_191775578.1">
    <property type="nucleotide sequence ID" value="NZ_JACYFU010000003.1"/>
</dbReference>
<dbReference type="Pfam" id="PF07331">
    <property type="entry name" value="TctB"/>
    <property type="match status" value="1"/>
</dbReference>
<keyword evidence="1" id="KW-0472">Membrane</keyword>
<comment type="caution">
    <text evidence="3">The sequence shown here is derived from an EMBL/GenBank/DDBJ whole genome shotgun (WGS) entry which is preliminary data.</text>
</comment>
<feature type="transmembrane region" description="Helical" evidence="1">
    <location>
        <begin position="123"/>
        <end position="144"/>
    </location>
</feature>
<dbReference type="EMBL" id="JACYFU010000003">
    <property type="protein sequence ID" value="MBD8066147.1"/>
    <property type="molecule type" value="Genomic_DNA"/>
</dbReference>
<keyword evidence="4" id="KW-1185">Reference proteome</keyword>
<name>A0A927FVM0_9HYPH</name>